<dbReference type="KEGG" id="bvs:BARVI_02385"/>
<evidence type="ECO:0000313" key="2">
    <source>
        <dbReference type="EMBL" id="AHF11880.1"/>
    </source>
</evidence>
<dbReference type="Proteomes" id="UP000018901">
    <property type="component" value="Chromosome"/>
</dbReference>
<dbReference type="SUPFAM" id="SSF52218">
    <property type="entry name" value="Flavoproteins"/>
    <property type="match status" value="1"/>
</dbReference>
<protein>
    <submittedName>
        <fullName evidence="2">Flavodoxin</fullName>
    </submittedName>
</protein>
<dbReference type="OrthoDB" id="9806505at2"/>
<evidence type="ECO:0000259" key="1">
    <source>
        <dbReference type="Pfam" id="PF12682"/>
    </source>
</evidence>
<feature type="domain" description="Flavodoxin-like" evidence="1">
    <location>
        <begin position="26"/>
        <end position="155"/>
    </location>
</feature>
<evidence type="ECO:0000313" key="3">
    <source>
        <dbReference type="Proteomes" id="UP000018901"/>
    </source>
</evidence>
<dbReference type="RefSeq" id="WP_025277682.1">
    <property type="nucleotide sequence ID" value="NZ_CP007034.1"/>
</dbReference>
<dbReference type="eggNOG" id="COG0716">
    <property type="taxonomic scope" value="Bacteria"/>
</dbReference>
<sequence>MKKKILIAFFSQSGETYVNGKIIPLAVGNTETVARKIAALTGGDLFHIEKEGGYPPTYRGTVEVAKEEWHTDARPVFKGGVEGMEQYDTVVLGYPNWCNTMPKPVCTFLEAYDFSGKTVIPYCTHEGSGLGSSVDDLKRLCPSSVVLEGTAIHGAEAAGADAEAERIAALALQ</sequence>
<dbReference type="InterPro" id="IPR029039">
    <property type="entry name" value="Flavoprotein-like_sf"/>
</dbReference>
<dbReference type="PATRIC" id="fig|880074.11.peg.498"/>
<organism evidence="2 3">
    <name type="scientific">Barnesiella viscericola DSM 18177</name>
    <dbReference type="NCBI Taxonomy" id="880074"/>
    <lineage>
        <taxon>Bacteria</taxon>
        <taxon>Pseudomonadati</taxon>
        <taxon>Bacteroidota</taxon>
        <taxon>Bacteroidia</taxon>
        <taxon>Bacteroidales</taxon>
        <taxon>Barnesiellaceae</taxon>
        <taxon>Barnesiella</taxon>
    </lineage>
</organism>
<name>W0EM06_9BACT</name>
<dbReference type="GeneID" id="90528307"/>
<dbReference type="Pfam" id="PF12682">
    <property type="entry name" value="Flavodoxin_4"/>
    <property type="match status" value="1"/>
</dbReference>
<dbReference type="PANTHER" id="PTHR39201">
    <property type="entry name" value="EXPORTED PROTEIN-RELATED"/>
    <property type="match status" value="1"/>
</dbReference>
<dbReference type="GO" id="GO:0010181">
    <property type="term" value="F:FMN binding"/>
    <property type="evidence" value="ECO:0007669"/>
    <property type="project" value="InterPro"/>
</dbReference>
<reference evidence="2 3" key="1">
    <citation type="submission" date="2013-12" db="EMBL/GenBank/DDBJ databases">
        <authorList>
            <consortium name="DOE Joint Genome Institute"/>
            <person name="Eisen J."/>
            <person name="Huntemann M."/>
            <person name="Han J."/>
            <person name="Chen A."/>
            <person name="Kyrpides N."/>
            <person name="Mavromatis K."/>
            <person name="Markowitz V."/>
            <person name="Palaniappan K."/>
            <person name="Ivanova N."/>
            <person name="Schaumberg A."/>
            <person name="Pati A."/>
            <person name="Liolios K."/>
            <person name="Nordberg H.P."/>
            <person name="Cantor M.N."/>
            <person name="Hua S.X."/>
            <person name="Woyke T."/>
        </authorList>
    </citation>
    <scope>NUCLEOTIDE SEQUENCE [LARGE SCALE GENOMIC DNA]</scope>
    <source>
        <strain evidence="3">DSM 18177</strain>
    </source>
</reference>
<gene>
    <name evidence="2" type="ORF">BARVI_02385</name>
</gene>
<dbReference type="HOGENOM" id="CLU_068890_0_0_10"/>
<dbReference type="AlphaFoldDB" id="W0EM06"/>
<dbReference type="PANTHER" id="PTHR39201:SF1">
    <property type="entry name" value="FLAVODOXIN-LIKE DOMAIN-CONTAINING PROTEIN"/>
    <property type="match status" value="1"/>
</dbReference>
<dbReference type="Gene3D" id="3.40.50.360">
    <property type="match status" value="1"/>
</dbReference>
<accession>W0EM06</accession>
<proteinExistence type="predicted"/>
<keyword evidence="3" id="KW-1185">Reference proteome</keyword>
<dbReference type="EMBL" id="CP007034">
    <property type="protein sequence ID" value="AHF11880.1"/>
    <property type="molecule type" value="Genomic_DNA"/>
</dbReference>
<dbReference type="InterPro" id="IPR008254">
    <property type="entry name" value="Flavodoxin/NO_synth"/>
</dbReference>